<dbReference type="AlphaFoldDB" id="A0A8H5ESX7"/>
<dbReference type="Proteomes" id="UP000541558">
    <property type="component" value="Unassembled WGS sequence"/>
</dbReference>
<comment type="caution">
    <text evidence="2">The sequence shown here is derived from an EMBL/GenBank/DDBJ whole genome shotgun (WGS) entry which is preliminary data.</text>
</comment>
<evidence type="ECO:0000256" key="1">
    <source>
        <dbReference type="SAM" id="MobiDB-lite"/>
    </source>
</evidence>
<feature type="region of interest" description="Disordered" evidence="1">
    <location>
        <begin position="1"/>
        <end position="25"/>
    </location>
</feature>
<organism evidence="2 3">
    <name type="scientific">Ephemerocybe angulata</name>
    <dbReference type="NCBI Taxonomy" id="980116"/>
    <lineage>
        <taxon>Eukaryota</taxon>
        <taxon>Fungi</taxon>
        <taxon>Dikarya</taxon>
        <taxon>Basidiomycota</taxon>
        <taxon>Agaricomycotina</taxon>
        <taxon>Agaricomycetes</taxon>
        <taxon>Agaricomycetidae</taxon>
        <taxon>Agaricales</taxon>
        <taxon>Agaricineae</taxon>
        <taxon>Psathyrellaceae</taxon>
        <taxon>Ephemerocybe</taxon>
    </lineage>
</organism>
<evidence type="ECO:0000313" key="2">
    <source>
        <dbReference type="EMBL" id="KAF5311247.1"/>
    </source>
</evidence>
<dbReference type="EMBL" id="JAACJK010000228">
    <property type="protein sequence ID" value="KAF5311247.1"/>
    <property type="molecule type" value="Genomic_DNA"/>
</dbReference>
<accession>A0A8H5ESX7</accession>
<name>A0A8H5ESX7_9AGAR</name>
<keyword evidence="3" id="KW-1185">Reference proteome</keyword>
<reference evidence="2 3" key="1">
    <citation type="journal article" date="2020" name="ISME J.">
        <title>Uncovering the hidden diversity of litter-decomposition mechanisms in mushroom-forming fungi.</title>
        <authorList>
            <person name="Floudas D."/>
            <person name="Bentzer J."/>
            <person name="Ahren D."/>
            <person name="Johansson T."/>
            <person name="Persson P."/>
            <person name="Tunlid A."/>
        </authorList>
    </citation>
    <scope>NUCLEOTIDE SEQUENCE [LARGE SCALE GENOMIC DNA]</scope>
    <source>
        <strain evidence="2 3">CBS 175.51</strain>
    </source>
</reference>
<protein>
    <submittedName>
        <fullName evidence="2">Uncharacterized protein</fullName>
    </submittedName>
</protein>
<gene>
    <name evidence="2" type="ORF">D9611_013011</name>
</gene>
<feature type="region of interest" description="Disordered" evidence="1">
    <location>
        <begin position="153"/>
        <end position="172"/>
    </location>
</feature>
<sequence>MSPLGTFDSPRPPSSRHVVLSSFPSPPPRLVSIQTSGLCRTCYKFTMAGERDVTERGGSWDSILVLYPSSPPTSSTRFASTAALRTTDGAVESTAGDCESNINDRARRGMVMKSTISANASPLCTTLEPAQTTLPRTPPNDGAALQQRWGSLPSTLDDEHNEATEASPPTCTDVVTIGDQRRPSNDSDNNNCLHLVTAVFNVMLCARHATRRPRSWSIMGIEFDTGAVTVVSTNGPPGPEQRARQGRRRQRWMLVTMKVSAGFPPPHPTFTRCTHRQPAPQHNSSLEHGAPRLSCVEGVCAHTGCRLWHSPALWVSLPMLSRIGNVGGFVRVCLGPIVVMCVEVDDELRVVDYISVKLHPRLPVLCWHVVVMGLQAAIDATGGRPVRGCGGSSIISDTARVWDLQSTRPEILPTPRYAMNWDLAPPSPPPASFGVTRAVCGRRDDDGSRTSEVSRASLGSPRDVRKSLPFLNCTRSLCAARGRRLCTRSANASAFDRMYLEPDVVYAVCRWLPIWVPDDARMSWRRADAL</sequence>
<evidence type="ECO:0000313" key="3">
    <source>
        <dbReference type="Proteomes" id="UP000541558"/>
    </source>
</evidence>
<proteinExistence type="predicted"/>